<gene>
    <name evidence="6" type="ORF">E2986_01169</name>
</gene>
<sequence>MANKIRKQKIAVNYKVKEPINNFKIRVKIVQQRPLLAELLENEGDTRDSNFLEEEDRIFGWQEKVFSPFEVSFYSEETNCLTECQKVYYRQIKERSIEGSQLYTYTQNDSYYLGDELLTKRYKTKLAIKNQTALPALQNRKPFPERHNKTVVDDAPDETRIRTNHYLYMERSTMYVMVDLSQQDKVLRSTDEDTEIVLLAITYNGLNKILTVDPDFTDDHCYTITNSSGIRFNYWLEHVSEKQSSLELQQQQNESRKEIKERLKHRGVEIFHSFQLVSPNVYKFFIKLDILSAHDFFFDGLCISYYVDLPEHWSTNQIDRLFGRTQRCNLKNNSAYFSYATEMSLDFQSIVMLDANTVLLSWPRLLLSVTSLDSWFRYRTEGYAMIPLPVLPGLYKFNIPTWRPTGSIINTLRRFFTGSTYELEDITYCSIPKGYENKMLNKSHLNVTSSGYIKLIVNIIHQTHSSIKHGDQLDYFQRLSTDKLMTNIDNIFEQFKAARERMLQIRNLNI</sequence>
<evidence type="ECO:0000256" key="4">
    <source>
        <dbReference type="ARBA" id="ARBA00023212"/>
    </source>
</evidence>
<reference evidence="6" key="1">
    <citation type="submission" date="2019-11" db="EMBL/GenBank/DDBJ databases">
        <title>The nuclear and mitochondrial genomes of Frieseomelitta varia - a highly eusocial stingless bee (Meliponini) with a permanently sterile worker caste.</title>
        <authorList>
            <person name="Freitas F.C.P."/>
            <person name="Lourenco A.P."/>
            <person name="Nunes F.M.F."/>
            <person name="Paschoal A.R."/>
            <person name="Abreu F.C.P."/>
            <person name="Barbin F.O."/>
            <person name="Bataglia L."/>
            <person name="Cardoso-Junior C.A.M."/>
            <person name="Cervoni M.S."/>
            <person name="Silva S.R."/>
            <person name="Dalarmi F."/>
            <person name="Del Lama M.A."/>
            <person name="Depintor T.S."/>
            <person name="Ferreira K.M."/>
            <person name="Goria P.S."/>
            <person name="Jaskot M.C."/>
            <person name="Lago D.C."/>
            <person name="Luna-Lucena D."/>
            <person name="Moda L.M."/>
            <person name="Nascimento L."/>
            <person name="Pedrino M."/>
            <person name="Rabico F.O."/>
            <person name="Sanches F.C."/>
            <person name="Santos D.E."/>
            <person name="Santos C.G."/>
            <person name="Vieira J."/>
            <person name="Lopes T.F."/>
            <person name="Barchuk A.R."/>
            <person name="Hartfelder K."/>
            <person name="Simoes Z.L.P."/>
            <person name="Bitondi M.M.G."/>
            <person name="Pinheiro D.G."/>
        </authorList>
    </citation>
    <scope>NUCLEOTIDE SEQUENCE</scope>
    <source>
        <strain evidence="6">USP_RPSP 00005682</strain>
        <tissue evidence="6">Whole individual</tissue>
    </source>
</reference>
<evidence type="ECO:0000256" key="3">
    <source>
        <dbReference type="ARBA" id="ARBA00022794"/>
    </source>
</evidence>
<dbReference type="OrthoDB" id="10263520at2759"/>
<dbReference type="EMBL" id="WNWW01000580">
    <property type="protein sequence ID" value="KAF3423204.1"/>
    <property type="molecule type" value="Genomic_DNA"/>
</dbReference>
<dbReference type="PANTHER" id="PTHR12968:SF4">
    <property type="entry name" value="TECTONIC-LIKE COMPLEX MEMBER MKS1"/>
    <property type="match status" value="1"/>
</dbReference>
<organism evidence="6 7">
    <name type="scientific">Frieseomelitta varia</name>
    <dbReference type="NCBI Taxonomy" id="561572"/>
    <lineage>
        <taxon>Eukaryota</taxon>
        <taxon>Metazoa</taxon>
        <taxon>Ecdysozoa</taxon>
        <taxon>Arthropoda</taxon>
        <taxon>Hexapoda</taxon>
        <taxon>Insecta</taxon>
        <taxon>Pterygota</taxon>
        <taxon>Neoptera</taxon>
        <taxon>Endopterygota</taxon>
        <taxon>Hymenoptera</taxon>
        <taxon>Apocrita</taxon>
        <taxon>Aculeata</taxon>
        <taxon>Apoidea</taxon>
        <taxon>Anthophila</taxon>
        <taxon>Apidae</taxon>
        <taxon>Frieseomelitta</taxon>
    </lineage>
</organism>
<keyword evidence="5" id="KW-0966">Cell projection</keyword>
<evidence type="ECO:0000256" key="5">
    <source>
        <dbReference type="ARBA" id="ARBA00023273"/>
    </source>
</evidence>
<proteinExistence type="predicted"/>
<dbReference type="Proteomes" id="UP000655588">
    <property type="component" value="Unassembled WGS sequence"/>
</dbReference>
<keyword evidence="4" id="KW-0206">Cytoskeleton</keyword>
<dbReference type="Pfam" id="PF07162">
    <property type="entry name" value="B9-C2"/>
    <property type="match status" value="1"/>
</dbReference>
<keyword evidence="2" id="KW-0963">Cytoplasm</keyword>
<evidence type="ECO:0000313" key="7">
    <source>
        <dbReference type="Proteomes" id="UP000655588"/>
    </source>
</evidence>
<accession>A0A833RGB1</accession>
<keyword evidence="3" id="KW-0970">Cilium biogenesis/degradation</keyword>
<comment type="subcellular location">
    <subcellularLocation>
        <location evidence="1">Cytoplasm</location>
        <location evidence="1">Cytoskeleton</location>
        <location evidence="1">Cilium basal body</location>
    </subcellularLocation>
</comment>
<evidence type="ECO:0000256" key="1">
    <source>
        <dbReference type="ARBA" id="ARBA00004120"/>
    </source>
</evidence>
<name>A0A833RGB1_9HYME</name>
<keyword evidence="7" id="KW-1185">Reference proteome</keyword>
<dbReference type="AlphaFoldDB" id="A0A833RGB1"/>
<dbReference type="PROSITE" id="PS51381">
    <property type="entry name" value="C2_B9"/>
    <property type="match status" value="1"/>
</dbReference>
<evidence type="ECO:0000313" key="6">
    <source>
        <dbReference type="EMBL" id="KAF3423204.1"/>
    </source>
</evidence>
<dbReference type="GO" id="GO:0036038">
    <property type="term" value="C:MKS complex"/>
    <property type="evidence" value="ECO:0007669"/>
    <property type="project" value="TreeGrafter"/>
</dbReference>
<dbReference type="GO" id="GO:0060271">
    <property type="term" value="P:cilium assembly"/>
    <property type="evidence" value="ECO:0007669"/>
    <property type="project" value="TreeGrafter"/>
</dbReference>
<protein>
    <recommendedName>
        <fullName evidence="8">Meckel syndrome type 1 protein</fullName>
    </recommendedName>
</protein>
<dbReference type="PANTHER" id="PTHR12968">
    <property type="entry name" value="B9 DOMAIN-CONTAINING"/>
    <property type="match status" value="1"/>
</dbReference>
<evidence type="ECO:0000256" key="2">
    <source>
        <dbReference type="ARBA" id="ARBA00022490"/>
    </source>
</evidence>
<evidence type="ECO:0008006" key="8">
    <source>
        <dbReference type="Google" id="ProtNLM"/>
    </source>
</evidence>
<comment type="caution">
    <text evidence="6">The sequence shown here is derived from an EMBL/GenBank/DDBJ whole genome shotgun (WGS) entry which is preliminary data.</text>
</comment>
<dbReference type="InterPro" id="IPR010796">
    <property type="entry name" value="C2_B9-type_dom"/>
</dbReference>